<comment type="pathway">
    <text evidence="3 16">Protein modification; protein ubiquitination.</text>
</comment>
<gene>
    <name evidence="18" type="ORF">DIURU_003407</name>
</gene>
<dbReference type="UniPathway" id="UPA00143"/>
<dbReference type="Proteomes" id="UP000449547">
    <property type="component" value="Unassembled WGS sequence"/>
</dbReference>
<dbReference type="SUPFAM" id="SSF57850">
    <property type="entry name" value="RING/U-box"/>
    <property type="match status" value="1"/>
</dbReference>
<dbReference type="EMBL" id="SWFT01000105">
    <property type="protein sequence ID" value="KAA8901037.1"/>
    <property type="molecule type" value="Genomic_DNA"/>
</dbReference>
<dbReference type="GeneID" id="54782058"/>
<dbReference type="Pfam" id="PF13639">
    <property type="entry name" value="zf-RING_2"/>
    <property type="match status" value="1"/>
</dbReference>
<dbReference type="Pfam" id="PF22999">
    <property type="entry name" value="LTN1_E3_ligase_6th"/>
    <property type="match status" value="1"/>
</dbReference>
<evidence type="ECO:0000256" key="2">
    <source>
        <dbReference type="ARBA" id="ARBA00004514"/>
    </source>
</evidence>
<comment type="catalytic activity">
    <reaction evidence="1 16">
        <text>S-ubiquitinyl-[E2 ubiquitin-conjugating enzyme]-L-cysteine + [acceptor protein]-L-lysine = [E2 ubiquitin-conjugating enzyme]-L-cysteine + N(6)-ubiquitinyl-[acceptor protein]-L-lysine.</text>
        <dbReference type="EC" id="2.3.2.27"/>
    </reaction>
</comment>
<protein>
    <recommendedName>
        <fullName evidence="6 16">E3 ubiquitin-protein ligase listerin</fullName>
        <ecNumber evidence="5 16">2.3.2.27</ecNumber>
    </recommendedName>
    <alternativeName>
        <fullName evidence="16">RING-type E3 ubiquitin transferase listerin</fullName>
    </alternativeName>
</protein>
<dbReference type="InterPro" id="IPR011989">
    <property type="entry name" value="ARM-like"/>
</dbReference>
<dbReference type="SUPFAM" id="SSF48371">
    <property type="entry name" value="ARM repeat"/>
    <property type="match status" value="1"/>
</dbReference>
<evidence type="ECO:0000313" key="18">
    <source>
        <dbReference type="EMBL" id="KAA8901037.1"/>
    </source>
</evidence>
<dbReference type="GO" id="GO:1990116">
    <property type="term" value="P:ribosome-associated ubiquitin-dependent protein catabolic process"/>
    <property type="evidence" value="ECO:0007669"/>
    <property type="project" value="UniProtKB-UniRule"/>
</dbReference>
<evidence type="ECO:0000256" key="13">
    <source>
        <dbReference type="ARBA" id="ARBA00022833"/>
    </source>
</evidence>
<comment type="caution">
    <text evidence="18">The sequence shown here is derived from an EMBL/GenBank/DDBJ whole genome shotgun (WGS) entry which is preliminary data.</text>
</comment>
<dbReference type="PANTHER" id="PTHR12389">
    <property type="entry name" value="ZINC FINGER PROTEIN 294"/>
    <property type="match status" value="1"/>
</dbReference>
<dbReference type="GO" id="GO:0008270">
    <property type="term" value="F:zinc ion binding"/>
    <property type="evidence" value="ECO:0007669"/>
    <property type="project" value="UniProtKB-KW"/>
</dbReference>
<evidence type="ECO:0000256" key="1">
    <source>
        <dbReference type="ARBA" id="ARBA00000900"/>
    </source>
</evidence>
<organism evidence="18 19">
    <name type="scientific">Diutina rugosa</name>
    <name type="common">Yeast</name>
    <name type="synonym">Candida rugosa</name>
    <dbReference type="NCBI Taxonomy" id="5481"/>
    <lineage>
        <taxon>Eukaryota</taxon>
        <taxon>Fungi</taxon>
        <taxon>Dikarya</taxon>
        <taxon>Ascomycota</taxon>
        <taxon>Saccharomycotina</taxon>
        <taxon>Pichiomycetes</taxon>
        <taxon>Debaryomycetaceae</taxon>
        <taxon>Diutina</taxon>
    </lineage>
</organism>
<comment type="subunit">
    <text evidence="16">Component of the ribosome quality control complex (RQC).</text>
</comment>
<sequence length="1429" mass="162079">MSGDLGCNQFSVTLNYFSANPDLNNIHDANVVVVLKGLAKKDATTKERALSDLIELIDDMDSFDEPLMVSWIQSYAKLAFDNSRHVRIGAHTVMSSMVKKGGKAIAKYMKSFVALWLSGLFDSDRLVSRQSLQNLEDAFQGDVSKIEKLWHIFGDQISNFCNTVVNVESSDSMSDKRYTKPEDAKAKYQRVVHSALSMLEKLAFNSSVDIVDEVFRESQLWDTIEESLAVESLFNSSLFKSFMSLVKFTITDAKVSTSTYKTVAKSFVKSIKIKIKNTVLISQIIIQLWDLLVVASKSANHKRSFWEYAGSKSESRIIDWLKVGSCNSDPVYYSIVSRFFEIIYLKSPVPFDFDDAEVGNVIIKIFLKQLKKAMVAFLPRAISCTIKVGSLFKVDEAALNLIIYTAIDNIAKYPSIPPELELAKEALVGCGIPNDLVQTLKEQLVSEDAPRLILGGYQFDSSLYRVVKIVSTIYPDVDIIGDIEQRVIEGADASADLFDLISDSLRQKDRTINCEFVNFSPSFITPDFVKPLLDYFSALVECYPKVITRTLVNDYYLKLSMDSPENVTPFLISVTKVIDLHAEKAHYSDEYAFITKLATKQEPSAEELQLVYSYSDQDPSIRDAVMKTTEHSEKKLLAFIRSNPTAASKLSNLDRILHVSWSHIDDDSVKKFLDCVNHETKFASVIKYANTWPPNLSSVCSYIGDSEEWAQSFLTFIESESDVVKFEGVGISNSLGAGVELISPKGTHDHSDDVIALASLVGQIPSLPWYIKGLYHVYVQDYLFVKPVQVQQTRIVLESLSFANSQPLLKAIISDSHPLSVYLTRTSGFSYQCARVLVYNLLKEIDSMDNSSFNEFYSDDWSKFEPFKLATLLQASTKFFGSLTWLQNYLFSEMIGIGNESEILTSGLKWLTLALYFVDENASQLPLQRLNMIVRQMSRWLDSSIAYDVEFIPIRLQLTRLAMGFYSTQDAFHFKEVSMALVDDNLSICTTEPQLVALRFFSLKLMTMLGNEMDTEEVEDLLLSPDIQQFDRANYNQAVAMCHQAVERLYLVVDVKGKIEKYMELLAATNSVAIERVCAGVLVPAVLKKQRTFVIEFQLDKSEDKVAHLPQKLLDIIRLYRFDVNIEDESATLTRYVWAWVILFAYFADITFALRQEYLKQLRLENVIEPMLSYIFDQVYDLSVLKSSVFSLDRLRDYDCVDAGRAGNLQEEMAFALLHLYYQSCAQFGPQVQQWYMSIRDLQVKKRVEKVTSSYVAPELLGAILDEVTKQKIKLENDDNLKIKVNRVIHEIRSTYVIDEQTMEMIIKLPAIYPLEKVVVEGPLRLGVREKQWKAWLMATQSVISLTNGSITEAIEVFNRNVTLHFSGFEDCAICYSILHQDLSLPTKSCPTCNNKFHAACLYKWFKSSGSSTCPMCRGQFNFRKQASA</sequence>
<dbReference type="InterPro" id="IPR054478">
    <property type="entry name" value="LTN1_UBC"/>
</dbReference>
<dbReference type="Pfam" id="PF22958">
    <property type="entry name" value="Ltn1_1st"/>
    <property type="match status" value="1"/>
</dbReference>
<dbReference type="VEuPathDB" id="FungiDB:DIURU_003407"/>
<evidence type="ECO:0000256" key="15">
    <source>
        <dbReference type="PROSITE-ProRule" id="PRU00175"/>
    </source>
</evidence>
<dbReference type="InterPro" id="IPR054476">
    <property type="entry name" value="Ltn1_N"/>
</dbReference>
<dbReference type="InterPro" id="IPR011016">
    <property type="entry name" value="Znf_RING-CH"/>
</dbReference>
<dbReference type="InterPro" id="IPR016024">
    <property type="entry name" value="ARM-type_fold"/>
</dbReference>
<dbReference type="GO" id="GO:0072344">
    <property type="term" value="P:rescue of stalled ribosome"/>
    <property type="evidence" value="ECO:0007669"/>
    <property type="project" value="UniProtKB-UniRule"/>
</dbReference>
<dbReference type="InterPro" id="IPR039804">
    <property type="entry name" value="RING-CH-C4HC3_LTN1"/>
</dbReference>
<name>A0A642UL17_DIURU</name>
<dbReference type="PROSITE" id="PS50089">
    <property type="entry name" value="ZF_RING_2"/>
    <property type="match status" value="1"/>
</dbReference>
<proteinExistence type="inferred from homology"/>
<dbReference type="SMART" id="SM00184">
    <property type="entry name" value="RING"/>
    <property type="match status" value="1"/>
</dbReference>
<dbReference type="GO" id="GO:0061630">
    <property type="term" value="F:ubiquitin protein ligase activity"/>
    <property type="evidence" value="ECO:0007669"/>
    <property type="project" value="UniProtKB-UniRule"/>
</dbReference>
<evidence type="ECO:0000259" key="17">
    <source>
        <dbReference type="PROSITE" id="PS50089"/>
    </source>
</evidence>
<evidence type="ECO:0000256" key="14">
    <source>
        <dbReference type="ARBA" id="ARBA00055150"/>
    </source>
</evidence>
<comment type="similarity">
    <text evidence="4 16">Belongs to the LTN1 family.</text>
</comment>
<keyword evidence="7" id="KW-0963">Cytoplasm</keyword>
<dbReference type="Pfam" id="PF23009">
    <property type="entry name" value="UBC_like"/>
    <property type="match status" value="1"/>
</dbReference>
<evidence type="ECO:0000256" key="4">
    <source>
        <dbReference type="ARBA" id="ARBA00007997"/>
    </source>
</evidence>
<dbReference type="InterPro" id="IPR001841">
    <property type="entry name" value="Znf_RING"/>
</dbReference>
<dbReference type="InterPro" id="IPR039795">
    <property type="entry name" value="LTN1/Rkr1"/>
</dbReference>
<keyword evidence="13 16" id="KW-0862">Zinc</keyword>
<dbReference type="OMA" id="NRFHGAC"/>
<comment type="function">
    <text evidence="16">E3 ubiquitin-protein ligase. Component of the ribosome quality control complex (RQC), a ribosome-associated complex that mediates ubiquitination and extraction of incompletely synthesized nascent chains for proteasomal degradation.</text>
</comment>
<evidence type="ECO:0000256" key="6">
    <source>
        <dbReference type="ARBA" id="ARBA00017157"/>
    </source>
</evidence>
<keyword evidence="19" id="KW-1185">Reference proteome</keyword>
<dbReference type="OrthoDB" id="6108at2759"/>
<dbReference type="SMART" id="SM01197">
    <property type="entry name" value="FANCL_C"/>
    <property type="match status" value="1"/>
</dbReference>
<reference evidence="18 19" key="1">
    <citation type="submission" date="2019-07" db="EMBL/GenBank/DDBJ databases">
        <title>Genome assembly of two rare yeast pathogens: Diutina rugosa and Trichomonascus ciferrii.</title>
        <authorList>
            <person name="Mixao V."/>
            <person name="Saus E."/>
            <person name="Hansen A."/>
            <person name="Lass-Flor C."/>
            <person name="Gabaldon T."/>
        </authorList>
    </citation>
    <scope>NUCLEOTIDE SEQUENCE [LARGE SCALE GENOMIC DNA]</scope>
    <source>
        <strain evidence="18 19">CBS 613</strain>
    </source>
</reference>
<keyword evidence="9 16" id="KW-0479">Metal-binding</keyword>
<dbReference type="GO" id="GO:0043023">
    <property type="term" value="F:ribosomal large subunit binding"/>
    <property type="evidence" value="ECO:0007669"/>
    <property type="project" value="TreeGrafter"/>
</dbReference>
<dbReference type="SMART" id="SM00744">
    <property type="entry name" value="RINGv"/>
    <property type="match status" value="1"/>
</dbReference>
<keyword evidence="11 15" id="KW-0863">Zinc-finger</keyword>
<feature type="domain" description="RING-type" evidence="17">
    <location>
        <begin position="1372"/>
        <end position="1418"/>
    </location>
</feature>
<evidence type="ECO:0000313" key="19">
    <source>
        <dbReference type="Proteomes" id="UP000449547"/>
    </source>
</evidence>
<keyword evidence="12 16" id="KW-0833">Ubl conjugation pathway</keyword>
<dbReference type="RefSeq" id="XP_034011660.1">
    <property type="nucleotide sequence ID" value="XM_034156166.1"/>
</dbReference>
<dbReference type="GO" id="GO:1990112">
    <property type="term" value="C:RQC complex"/>
    <property type="evidence" value="ECO:0007669"/>
    <property type="project" value="UniProtKB-UniRule"/>
</dbReference>
<keyword evidence="10" id="KW-0677">Repeat</keyword>
<dbReference type="Gene3D" id="3.30.40.10">
    <property type="entry name" value="Zinc/RING finger domain, C3HC4 (zinc finger)"/>
    <property type="match status" value="1"/>
</dbReference>
<evidence type="ECO:0000256" key="11">
    <source>
        <dbReference type="ARBA" id="ARBA00022771"/>
    </source>
</evidence>
<comment type="function">
    <text evidence="14">E3 ubiquitin-protein ligase component of the ribosome quality control complex (RQC), a ribosome-associated complex that mediates ubiquitination and extraction of incompletely synthesized nascent chains for proteasomal degradation. Mediates ubiquitination of proteins derived from mRNAs lacking stop codons (non-stop proteins) and other translation arrest products induced by poly-lysine sequences and tandem rare codons. Ubiquitination leads to CDC48 recruitment for extraction and degradation of the incomplete translation product. May indirectly play a role in chromatin function and transcription.</text>
</comment>
<dbReference type="Gene3D" id="1.25.10.10">
    <property type="entry name" value="Leucine-rich Repeat Variant"/>
    <property type="match status" value="1"/>
</dbReference>
<dbReference type="InterPro" id="IPR013083">
    <property type="entry name" value="Znf_RING/FYVE/PHD"/>
</dbReference>
<accession>A0A642UL17</accession>
<keyword evidence="8 16" id="KW-0808">Transferase</keyword>
<evidence type="ECO:0000256" key="16">
    <source>
        <dbReference type="RuleBase" id="RU367090"/>
    </source>
</evidence>
<evidence type="ECO:0000256" key="5">
    <source>
        <dbReference type="ARBA" id="ARBA00012483"/>
    </source>
</evidence>
<dbReference type="PANTHER" id="PTHR12389:SF0">
    <property type="entry name" value="E3 UBIQUITIN-PROTEIN LIGASE LISTERIN"/>
    <property type="match status" value="1"/>
</dbReference>
<evidence type="ECO:0000256" key="10">
    <source>
        <dbReference type="ARBA" id="ARBA00022737"/>
    </source>
</evidence>
<evidence type="ECO:0000256" key="8">
    <source>
        <dbReference type="ARBA" id="ARBA00022679"/>
    </source>
</evidence>
<dbReference type="EC" id="2.3.2.27" evidence="5 16"/>
<comment type="subcellular location">
    <subcellularLocation>
        <location evidence="2">Cytoplasm</location>
        <location evidence="2">Cytosol</location>
    </subcellularLocation>
</comment>
<evidence type="ECO:0000256" key="3">
    <source>
        <dbReference type="ARBA" id="ARBA00004906"/>
    </source>
</evidence>
<dbReference type="GO" id="GO:0016567">
    <property type="term" value="P:protein ubiquitination"/>
    <property type="evidence" value="ECO:0007669"/>
    <property type="project" value="UniProtKB-UniPathway"/>
</dbReference>
<dbReference type="FunFam" id="3.30.40.10:FF:000038">
    <property type="entry name" value="E3 ubiquitin-protein ligase listerin"/>
    <property type="match status" value="1"/>
</dbReference>
<evidence type="ECO:0000256" key="7">
    <source>
        <dbReference type="ARBA" id="ARBA00022490"/>
    </source>
</evidence>
<dbReference type="InterPro" id="IPR054477">
    <property type="entry name" value="LTN1_E3_ligase_6th"/>
</dbReference>
<evidence type="ECO:0000256" key="9">
    <source>
        <dbReference type="ARBA" id="ARBA00022723"/>
    </source>
</evidence>
<dbReference type="GO" id="GO:0005829">
    <property type="term" value="C:cytosol"/>
    <property type="evidence" value="ECO:0007669"/>
    <property type="project" value="UniProtKB-SubCell"/>
</dbReference>
<dbReference type="CDD" id="cd16491">
    <property type="entry name" value="RING-CH-C4HC3_LTN1"/>
    <property type="match status" value="1"/>
</dbReference>
<evidence type="ECO:0000256" key="12">
    <source>
        <dbReference type="ARBA" id="ARBA00022786"/>
    </source>
</evidence>